<comment type="caution">
    <text evidence="1">The sequence shown here is derived from an EMBL/GenBank/DDBJ whole genome shotgun (WGS) entry which is preliminary data.</text>
</comment>
<protein>
    <recommendedName>
        <fullName evidence="3">DnaA initiator-associating factor for replication initiation HobA</fullName>
    </recommendedName>
</protein>
<dbReference type="AlphaFoldDB" id="E7G3R5"/>
<reference evidence="1 2" key="1">
    <citation type="journal article" date="2011" name="Vet. Res.">
        <title>Genome sequence of Helicobacter suis supports its role in gastric pathology.</title>
        <authorList>
            <person name="Vermoote M."/>
            <person name="Vandekerckhove T.T."/>
            <person name="Flahou B."/>
            <person name="Pasmans F."/>
            <person name="Smet A."/>
            <person name="De Groote D."/>
            <person name="Van Criekinge W."/>
            <person name="Ducatelle R."/>
            <person name="Haesebrouck F."/>
        </authorList>
    </citation>
    <scope>NUCLEOTIDE SEQUENCE [LARGE SCALE GENOMIC DNA]</scope>
    <source>
        <strain evidence="1 2">HS5</strain>
    </source>
</reference>
<dbReference type="Pfam" id="PF12163">
    <property type="entry name" value="HobA"/>
    <property type="match status" value="1"/>
</dbReference>
<proteinExistence type="predicted"/>
<accession>E7G3R5</accession>
<dbReference type="EMBL" id="ADHO01000105">
    <property type="protein sequence ID" value="EFX41987.1"/>
    <property type="molecule type" value="Genomic_DNA"/>
</dbReference>
<dbReference type="InterPro" id="IPR021011">
    <property type="entry name" value="HobA"/>
</dbReference>
<evidence type="ECO:0008006" key="3">
    <source>
        <dbReference type="Google" id="ProtNLM"/>
    </source>
</evidence>
<dbReference type="Proteomes" id="UP000054093">
    <property type="component" value="Unassembled WGS sequence"/>
</dbReference>
<name>E7G3R5_9HELI</name>
<organism evidence="1 2">
    <name type="scientific">Helicobacter suis HS5</name>
    <dbReference type="NCBI Taxonomy" id="710394"/>
    <lineage>
        <taxon>Bacteria</taxon>
        <taxon>Pseudomonadati</taxon>
        <taxon>Campylobacterota</taxon>
        <taxon>Epsilonproteobacteria</taxon>
        <taxon>Campylobacterales</taxon>
        <taxon>Helicobacteraceae</taxon>
        <taxon>Helicobacter</taxon>
    </lineage>
</organism>
<sequence length="176" mass="20318">MRTIEMYQWLYPILQEQPSFLKDWLQNCNWIACIQAIKHIIGGGSVLMDTDTERAWFKLYVLSHLNSHPLRPLIPIFEIPTTLQSRLNQSENALVSSTLNLVYQSHILWYVGAFSSPIANLVLQERGLLWAFDSPPREEIISFNSLDPLSDHQLLQLYQVFEHILLDALLGKLSLT</sequence>
<dbReference type="Gene3D" id="3.40.50.11670">
    <property type="entry name" value="DNA replication regulator HobA"/>
    <property type="match status" value="1"/>
</dbReference>
<gene>
    <name evidence="1" type="ORF">HSUHS5_0591</name>
</gene>
<evidence type="ECO:0000313" key="1">
    <source>
        <dbReference type="EMBL" id="EFX41987.1"/>
    </source>
</evidence>
<evidence type="ECO:0000313" key="2">
    <source>
        <dbReference type="Proteomes" id="UP000054093"/>
    </source>
</evidence>
<dbReference type="InterPro" id="IPR038381">
    <property type="entry name" value="HobA_sf"/>
</dbReference>